<dbReference type="InterPro" id="IPR002575">
    <property type="entry name" value="Aminoglycoside_PTrfase"/>
</dbReference>
<organism evidence="2 3">
    <name type="scientific">Candidatus Terrybacteria bacterium RIFCSPHIGHO2_01_FULL_43_35</name>
    <dbReference type="NCBI Taxonomy" id="1802361"/>
    <lineage>
        <taxon>Bacteria</taxon>
        <taxon>Candidatus Terryibacteriota</taxon>
    </lineage>
</organism>
<dbReference type="AlphaFoldDB" id="A0A1G2PHK2"/>
<accession>A0A1G2PHK2</accession>
<gene>
    <name evidence="2" type="ORF">A2828_03945</name>
</gene>
<evidence type="ECO:0000259" key="1">
    <source>
        <dbReference type="Pfam" id="PF01636"/>
    </source>
</evidence>
<sequence>MFALLETPEARRFFIRHRQELKSAGVHVDGAHIRIKIIKNNHDPKTLSFVAFYDIISSNKKVRLVGLARPNNNSWHEYLTLRYIATHKKLNINIPKPYLVDKNRNFLLTSYAKGSSLVQTINKYGTIPPQLLKKIILVLHNFEKLSKRDLFFLRNNNLFWLERDLDLAKKKYGFRVKPAIDAWLVWKKSWPDIARKNFYFAHGDMNPKNIYVDCEQLTLIDFDRATLAPRYWDLAGLLSQIESYPKLNISNRQRLKIKNDILVAWNKNVKPLSAKELENIKMIENYYRIAAITNLLVWGDPYNDKQRIKWLIKRL</sequence>
<dbReference type="EMBL" id="MHSR01000008">
    <property type="protein sequence ID" value="OHA47091.1"/>
    <property type="molecule type" value="Genomic_DNA"/>
</dbReference>
<dbReference type="Pfam" id="PF01636">
    <property type="entry name" value="APH"/>
    <property type="match status" value="1"/>
</dbReference>
<feature type="domain" description="Aminoglycoside phosphotransferase" evidence="1">
    <location>
        <begin position="81"/>
        <end position="239"/>
    </location>
</feature>
<name>A0A1G2PHK2_9BACT</name>
<reference evidence="2 3" key="1">
    <citation type="journal article" date="2016" name="Nat. Commun.">
        <title>Thousands of microbial genomes shed light on interconnected biogeochemical processes in an aquifer system.</title>
        <authorList>
            <person name="Anantharaman K."/>
            <person name="Brown C.T."/>
            <person name="Hug L.A."/>
            <person name="Sharon I."/>
            <person name="Castelle C.J."/>
            <person name="Probst A.J."/>
            <person name="Thomas B.C."/>
            <person name="Singh A."/>
            <person name="Wilkins M.J."/>
            <person name="Karaoz U."/>
            <person name="Brodie E.L."/>
            <person name="Williams K.H."/>
            <person name="Hubbard S.S."/>
            <person name="Banfield J.F."/>
        </authorList>
    </citation>
    <scope>NUCLEOTIDE SEQUENCE [LARGE SCALE GENOMIC DNA]</scope>
</reference>
<evidence type="ECO:0000313" key="2">
    <source>
        <dbReference type="EMBL" id="OHA47091.1"/>
    </source>
</evidence>
<dbReference type="Proteomes" id="UP000178869">
    <property type="component" value="Unassembled WGS sequence"/>
</dbReference>
<evidence type="ECO:0000313" key="3">
    <source>
        <dbReference type="Proteomes" id="UP000178869"/>
    </source>
</evidence>
<comment type="caution">
    <text evidence="2">The sequence shown here is derived from an EMBL/GenBank/DDBJ whole genome shotgun (WGS) entry which is preliminary data.</text>
</comment>
<dbReference type="InterPro" id="IPR011009">
    <property type="entry name" value="Kinase-like_dom_sf"/>
</dbReference>
<proteinExistence type="predicted"/>
<protein>
    <recommendedName>
        <fullName evidence="1">Aminoglycoside phosphotransferase domain-containing protein</fullName>
    </recommendedName>
</protein>
<dbReference type="SUPFAM" id="SSF56112">
    <property type="entry name" value="Protein kinase-like (PK-like)"/>
    <property type="match status" value="1"/>
</dbReference>
<dbReference type="Gene3D" id="3.90.1200.10">
    <property type="match status" value="1"/>
</dbReference>